<evidence type="ECO:0000313" key="1">
    <source>
        <dbReference type="EMBL" id="MCL6679638.1"/>
    </source>
</evidence>
<sequence>MPEWLAEHGIGESRYARILSGEIVEARILLDGVARAGARCTARLVSVRPLAIAEADGQQFLLPKGAKGISEGQELVIEVTREAIPGAEPWKRPLAVVANEGEEAPPPLDAEALPFPSPSDPLGQAGWLDLLEEARSGIVRFDGGELRISPTPAMTLIDVDGYLPPLELALAGAEAAARAILRLDIGGSIGIDLPTVAGKAERQSIASAIDSILPQPFERTAVNGFGFVQLVRPRARASLVELAQDRPPFEARALLRRAATEAPGAKRLIGNPMLIALLEQKPEWIDSLSRQIGGAVTLRSDASLPIHGGYAEKV</sequence>
<dbReference type="EMBL" id="JAMGBC010000001">
    <property type="protein sequence ID" value="MCL6679638.1"/>
    <property type="molecule type" value="Genomic_DNA"/>
</dbReference>
<proteinExistence type="predicted"/>
<organism evidence="1 2">
    <name type="scientific">Sphingomonas anseongensis</name>
    <dbReference type="NCBI Taxonomy" id="2908207"/>
    <lineage>
        <taxon>Bacteria</taxon>
        <taxon>Pseudomonadati</taxon>
        <taxon>Pseudomonadota</taxon>
        <taxon>Alphaproteobacteria</taxon>
        <taxon>Sphingomonadales</taxon>
        <taxon>Sphingomonadaceae</taxon>
        <taxon>Sphingomonas</taxon>
    </lineage>
</organism>
<keyword evidence="2" id="KW-1185">Reference proteome</keyword>
<gene>
    <name evidence="1" type="ORF">LZ519_09980</name>
</gene>
<dbReference type="Proteomes" id="UP001165343">
    <property type="component" value="Unassembled WGS sequence"/>
</dbReference>
<name>A0ABT0RH86_9SPHN</name>
<comment type="caution">
    <text evidence="1">The sequence shown here is derived from an EMBL/GenBank/DDBJ whole genome shotgun (WGS) entry which is preliminary data.</text>
</comment>
<accession>A0ABT0RH86</accession>
<evidence type="ECO:0000313" key="2">
    <source>
        <dbReference type="Proteomes" id="UP001165343"/>
    </source>
</evidence>
<protein>
    <submittedName>
        <fullName evidence="1">Ribonuclease</fullName>
    </submittedName>
</protein>
<reference evidence="1" key="1">
    <citation type="submission" date="2022-05" db="EMBL/GenBank/DDBJ databases">
        <authorList>
            <person name="Jo J.-H."/>
            <person name="Im W.-T."/>
        </authorList>
    </citation>
    <scope>NUCLEOTIDE SEQUENCE</scope>
    <source>
        <strain evidence="1">RG327</strain>
    </source>
</reference>
<dbReference type="RefSeq" id="WP_249868523.1">
    <property type="nucleotide sequence ID" value="NZ_JAMGBC010000001.1"/>
</dbReference>